<feature type="binding site" evidence="3">
    <location>
        <position position="107"/>
    </location>
    <ligand>
        <name>phosphoenolpyruvate</name>
        <dbReference type="ChEBI" id="CHEBI:58702"/>
    </ligand>
</feature>
<comment type="catalytic activity">
    <reaction evidence="4">
        <text>D-erythrose 4-phosphate + phosphoenolpyruvate + H2O = 7-phospho-2-dehydro-3-deoxy-D-arabino-heptonate + phosphate</text>
        <dbReference type="Rhea" id="RHEA:14717"/>
        <dbReference type="ChEBI" id="CHEBI:15377"/>
        <dbReference type="ChEBI" id="CHEBI:16897"/>
        <dbReference type="ChEBI" id="CHEBI:43474"/>
        <dbReference type="ChEBI" id="CHEBI:58394"/>
        <dbReference type="ChEBI" id="CHEBI:58702"/>
        <dbReference type="EC" id="2.5.1.54"/>
    </reaction>
</comment>
<dbReference type="NCBIfam" id="TIGR01358">
    <property type="entry name" value="DAHP_synth_II"/>
    <property type="match status" value="1"/>
</dbReference>
<keyword evidence="2 4" id="KW-0808">Transferase</keyword>
<dbReference type="STRING" id="1111735.GCA_000428045_03886"/>
<feature type="binding site" evidence="3">
    <location>
        <position position="351"/>
    </location>
    <ligand>
        <name>Mn(2+)</name>
        <dbReference type="ChEBI" id="CHEBI:29035"/>
    </ligand>
</feature>
<comment type="similarity">
    <text evidence="1 4">Belongs to the class-II DAHP synthase family.</text>
</comment>
<keyword evidence="3" id="KW-0170">Cobalt</keyword>
<feature type="binding site" evidence="3">
    <location>
        <position position="393"/>
    </location>
    <ligand>
        <name>Mn(2+)</name>
        <dbReference type="ChEBI" id="CHEBI:29035"/>
    </ligand>
</feature>
<dbReference type="SUPFAM" id="SSF51569">
    <property type="entry name" value="Aldolase"/>
    <property type="match status" value="1"/>
</dbReference>
<dbReference type="Pfam" id="PF01474">
    <property type="entry name" value="DAHP_synth_2"/>
    <property type="match status" value="1"/>
</dbReference>
<gene>
    <name evidence="6" type="ORF">C0630_03860</name>
</gene>
<feature type="region of interest" description="Disordered" evidence="5">
    <location>
        <begin position="1"/>
        <end position="20"/>
    </location>
</feature>
<dbReference type="EMBL" id="PKUN01000003">
    <property type="protein sequence ID" value="PLX62726.1"/>
    <property type="molecule type" value="Genomic_DNA"/>
</dbReference>
<sequence>MNHWHPKSWQEKPAKQQANYPSADALDATLEQLSLLPPLVTSWEVEALKSQLAAAARGEAFLLQGGDCAENFSDCNAQIVTNKLKILLQMSLLLIHGLNKPVIRVGRIAGQFAKPRSADTETIDGITLPSYRGDLINGPEFTPEARIPDPVRLLRGYGRAAMTLNFIRALSDCGFADLHHPENWDLDFMSHSPLAEEYHQVVAELSHSLKFMETLGGARNSELNRVQFFTSHEGLHLHYEQSLTRQVPNRSGYYNLTTHLPWIGFRTAATTDAHIEYFSGIQNPVGVKVGPGMSAQWIEELVERLNPENQEGKLLFIHRFGVDKIADGLPQLIQAVKRTGRHVLWVSDPMHGNTESTQSGYKTRRFDNIIGELEQAIAIHQSEGSILGGVHFELTGDDVTECIGGARGLDEAGLKRAYKTQVDPRLNYEQALEMALAITRKLGRT</sequence>
<feature type="binding site" evidence="3">
    <location>
        <position position="68"/>
    </location>
    <ligand>
        <name>Mn(2+)</name>
        <dbReference type="ChEBI" id="CHEBI:29035"/>
    </ligand>
</feature>
<name>A0A2N6CZC0_9GAMM</name>
<dbReference type="RefSeq" id="WP_273437908.1">
    <property type="nucleotide sequence ID" value="NZ_PKUN01000003.1"/>
</dbReference>
<evidence type="ECO:0000313" key="7">
    <source>
        <dbReference type="Proteomes" id="UP000235015"/>
    </source>
</evidence>
<reference evidence="6 7" key="1">
    <citation type="submission" date="2017-11" db="EMBL/GenBank/DDBJ databases">
        <title>Genome-resolved metagenomics identifies genetic mobility, metabolic interactions, and unexpected diversity in perchlorate-reducing communities.</title>
        <authorList>
            <person name="Barnum T.P."/>
            <person name="Figueroa I.A."/>
            <person name="Carlstrom C.I."/>
            <person name="Lucas L.N."/>
            <person name="Engelbrektson A.L."/>
            <person name="Coates J.D."/>
        </authorList>
    </citation>
    <scope>NUCLEOTIDE SEQUENCE [LARGE SCALE GENOMIC DNA]</scope>
    <source>
        <strain evidence="6">BM301</strain>
    </source>
</reference>
<evidence type="ECO:0000256" key="3">
    <source>
        <dbReference type="PIRSR" id="PIRSR602480-1"/>
    </source>
</evidence>
<evidence type="ECO:0000256" key="1">
    <source>
        <dbReference type="ARBA" id="ARBA00008911"/>
    </source>
</evidence>
<keyword evidence="3" id="KW-0104">Cadmium</keyword>
<protein>
    <recommendedName>
        <fullName evidence="4">Phospho-2-dehydro-3-deoxyheptonate aldolase</fullName>
        <ecNumber evidence="4">2.5.1.54</ecNumber>
    </recommendedName>
</protein>
<dbReference type="Proteomes" id="UP000235015">
    <property type="component" value="Unassembled WGS sequence"/>
</dbReference>
<keyword evidence="3" id="KW-0464">Manganese</keyword>
<dbReference type="GO" id="GO:0009073">
    <property type="term" value="P:aromatic amino acid family biosynthetic process"/>
    <property type="evidence" value="ECO:0007669"/>
    <property type="project" value="InterPro"/>
</dbReference>
<dbReference type="AlphaFoldDB" id="A0A2N6CZC0"/>
<dbReference type="InterPro" id="IPR013785">
    <property type="entry name" value="Aldolase_TIM"/>
</dbReference>
<comment type="cofactor">
    <cofactor evidence="3">
        <name>Mn(2+)</name>
        <dbReference type="ChEBI" id="CHEBI:29035"/>
    </cofactor>
    <cofactor evidence="3">
        <name>Co(2+)</name>
        <dbReference type="ChEBI" id="CHEBI:48828"/>
    </cofactor>
    <cofactor evidence="3">
        <name>Cd(2+)</name>
        <dbReference type="ChEBI" id="CHEBI:48775"/>
    </cofactor>
    <text evidence="3">Binds 1 divalent cation per subunit. The enzyme is active with manganese, cobalt or cadmium ions.</text>
</comment>
<evidence type="ECO:0000313" key="6">
    <source>
        <dbReference type="EMBL" id="PLX62726.1"/>
    </source>
</evidence>
<evidence type="ECO:0000256" key="4">
    <source>
        <dbReference type="RuleBase" id="RU363071"/>
    </source>
</evidence>
<proteinExistence type="inferred from homology"/>
<evidence type="ECO:0000256" key="2">
    <source>
        <dbReference type="ARBA" id="ARBA00022679"/>
    </source>
</evidence>
<comment type="caution">
    <text evidence="6">The sequence shown here is derived from an EMBL/GenBank/DDBJ whole genome shotgun (WGS) entry which is preliminary data.</text>
</comment>
<feature type="binding site" evidence="3">
    <location>
        <position position="423"/>
    </location>
    <ligand>
        <name>Mn(2+)</name>
        <dbReference type="ChEBI" id="CHEBI:29035"/>
    </ligand>
</feature>
<feature type="binding site" evidence="3">
    <location>
        <position position="288"/>
    </location>
    <ligand>
        <name>phosphoenolpyruvate</name>
        <dbReference type="ChEBI" id="CHEBI:58702"/>
    </ligand>
</feature>
<dbReference type="PANTHER" id="PTHR21337">
    <property type="entry name" value="PHOSPHO-2-DEHYDRO-3-DEOXYHEPTONATE ALDOLASE 1, 2"/>
    <property type="match status" value="1"/>
</dbReference>
<accession>A0A2N6CZC0</accession>
<dbReference type="Gene3D" id="3.20.20.70">
    <property type="entry name" value="Aldolase class I"/>
    <property type="match status" value="1"/>
</dbReference>
<feature type="binding site" evidence="3">
    <location>
        <position position="319"/>
    </location>
    <ligand>
        <name>phosphoenolpyruvate</name>
        <dbReference type="ChEBI" id="CHEBI:58702"/>
    </ligand>
</feature>
<dbReference type="PANTHER" id="PTHR21337:SF0">
    <property type="entry name" value="PHOSPHO-2-DEHYDRO-3-DEOXYHEPTONATE ALDOLASE"/>
    <property type="match status" value="1"/>
</dbReference>
<evidence type="ECO:0000256" key="5">
    <source>
        <dbReference type="SAM" id="MobiDB-lite"/>
    </source>
</evidence>
<dbReference type="GO" id="GO:0003849">
    <property type="term" value="F:3-deoxy-7-phosphoheptulonate synthase activity"/>
    <property type="evidence" value="ECO:0007669"/>
    <property type="project" value="UniProtKB-EC"/>
</dbReference>
<dbReference type="EC" id="2.5.1.54" evidence="4"/>
<dbReference type="InterPro" id="IPR002480">
    <property type="entry name" value="DAHP_synth_2"/>
</dbReference>
<organism evidence="6 7">
    <name type="scientific">Sedimenticola selenatireducens</name>
    <dbReference type="NCBI Taxonomy" id="191960"/>
    <lineage>
        <taxon>Bacteria</taxon>
        <taxon>Pseudomonadati</taxon>
        <taxon>Pseudomonadota</taxon>
        <taxon>Gammaproteobacteria</taxon>
        <taxon>Chromatiales</taxon>
        <taxon>Sedimenticolaceae</taxon>
        <taxon>Sedimenticola</taxon>
    </lineage>
</organism>